<accession>Q5U6D5</accession>
<geneLocation type="mitochondrion" evidence="1"/>
<dbReference type="EMBL" id="BA000024">
    <property type="protein sequence ID" value="BAD66775.1"/>
    <property type="molecule type" value="Genomic_DNA"/>
</dbReference>
<dbReference type="AlphaFoldDB" id="Q5U6D5"/>
<protein>
    <submittedName>
        <fullName evidence="1">Orf120a protein</fullName>
    </submittedName>
</protein>
<evidence type="ECO:0000313" key="1">
    <source>
        <dbReference type="EMBL" id="BAD66775.1"/>
    </source>
</evidence>
<reference evidence="1" key="1">
    <citation type="journal article" date="2004" name="Mol. Genet. Genomics">
        <title>The cytoplasmic male-sterile type and normal type mitochondrial genomes of sugar beet share the same complement of genes of known function but differ in the content of expressed ORFs.</title>
        <authorList>
            <person name="Satoh M."/>
            <person name="Kubo T."/>
            <person name="Nishizawa S."/>
            <person name="Estiati A."/>
            <person name="Itchoda N."/>
            <person name="Mikami T."/>
        </authorList>
    </citation>
    <scope>NUCLEOTIDE SEQUENCE</scope>
</reference>
<gene>
    <name evidence="1" type="primary">orf120a</name>
</gene>
<sequence length="120" mass="14010">MDVTVPLPEVIWIEDGKGNVFKQEVWYDWTPCQKCQLVGHSCDDWVMIGDFHSILYSGDRINGNVVADVETRDFMEFFTSNVITELHSSGWYYSWYSKGMNFILAWLRGNGYQFLLLSHL</sequence>
<proteinExistence type="predicted"/>
<dbReference type="EMBL" id="BA000024">
    <property type="protein sequence ID" value="BAD66731.1"/>
    <property type="molecule type" value="Genomic_DNA"/>
</dbReference>
<name>Q5U6D5_BETVV</name>
<organism evidence="1">
    <name type="scientific">Beta vulgaris subsp. vulgaris</name>
    <name type="common">Beet</name>
    <dbReference type="NCBI Taxonomy" id="3555"/>
    <lineage>
        <taxon>Eukaryota</taxon>
        <taxon>Viridiplantae</taxon>
        <taxon>Streptophyta</taxon>
        <taxon>Embryophyta</taxon>
        <taxon>Tracheophyta</taxon>
        <taxon>Spermatophyta</taxon>
        <taxon>Magnoliopsida</taxon>
        <taxon>eudicotyledons</taxon>
        <taxon>Gunneridae</taxon>
        <taxon>Pentapetalae</taxon>
        <taxon>Caryophyllales</taxon>
        <taxon>Chenopodiaceae</taxon>
        <taxon>Betoideae</taxon>
        <taxon>Beta</taxon>
    </lineage>
</organism>
<keyword evidence="1" id="KW-0496">Mitochondrion</keyword>